<dbReference type="Proteomes" id="UP000033423">
    <property type="component" value="Unassembled WGS sequence"/>
</dbReference>
<dbReference type="PANTHER" id="PTHR42727:SF1">
    <property type="entry name" value="PHOSPHATE TRANSPORT SYSTEM PERMEASE"/>
    <property type="match status" value="1"/>
</dbReference>
<keyword evidence="1" id="KW-0812">Transmembrane</keyword>
<gene>
    <name evidence="2" type="ORF">MBAV_003486</name>
</gene>
<feature type="transmembrane region" description="Helical" evidence="1">
    <location>
        <begin position="20"/>
        <end position="41"/>
    </location>
</feature>
<dbReference type="EMBL" id="LACI01001529">
    <property type="protein sequence ID" value="KJU84319.1"/>
    <property type="molecule type" value="Genomic_DNA"/>
</dbReference>
<accession>A0A0F3GQS9</accession>
<protein>
    <submittedName>
        <fullName evidence="2">Phosphate ABC transporter permease</fullName>
    </submittedName>
</protein>
<dbReference type="SUPFAM" id="SSF50978">
    <property type="entry name" value="WD40 repeat-like"/>
    <property type="match status" value="1"/>
</dbReference>
<evidence type="ECO:0000256" key="1">
    <source>
        <dbReference type="SAM" id="Phobius"/>
    </source>
</evidence>
<comment type="caution">
    <text evidence="2">The sequence shown here is derived from an EMBL/GenBank/DDBJ whole genome shotgun (WGS) entry which is preliminary data.</text>
</comment>
<feature type="non-terminal residue" evidence="2">
    <location>
        <position position="459"/>
    </location>
</feature>
<dbReference type="PANTHER" id="PTHR42727">
    <property type="entry name" value="PHOSPHATE TRANSPORT SYSTEM PERMEASE PROTEIN"/>
    <property type="match status" value="1"/>
</dbReference>
<evidence type="ECO:0000313" key="2">
    <source>
        <dbReference type="EMBL" id="KJU84319.1"/>
    </source>
</evidence>
<reference evidence="2 3" key="1">
    <citation type="submission" date="2015-02" db="EMBL/GenBank/DDBJ databases">
        <title>Single-cell genomics of uncultivated deep-branching MTB reveals a conserved set of magnetosome genes.</title>
        <authorList>
            <person name="Kolinko S."/>
            <person name="Richter M."/>
            <person name="Glockner F.O."/>
            <person name="Brachmann A."/>
            <person name="Schuler D."/>
        </authorList>
    </citation>
    <scope>NUCLEOTIDE SEQUENCE [LARGE SCALE GENOMIC DNA]</scope>
    <source>
        <strain evidence="2">TM-1</strain>
    </source>
</reference>
<name>A0A0F3GQS9_9BACT</name>
<dbReference type="Gene3D" id="2.130.10.10">
    <property type="entry name" value="YVTN repeat-like/Quinoprotein amine dehydrogenase"/>
    <property type="match status" value="1"/>
</dbReference>
<organism evidence="2 3">
    <name type="scientific">Candidatus Magnetobacterium bavaricum</name>
    <dbReference type="NCBI Taxonomy" id="29290"/>
    <lineage>
        <taxon>Bacteria</taxon>
        <taxon>Pseudomonadati</taxon>
        <taxon>Nitrospirota</taxon>
        <taxon>Thermodesulfovibrionia</taxon>
        <taxon>Thermodesulfovibrionales</taxon>
        <taxon>Candidatus Magnetobacteriaceae</taxon>
        <taxon>Candidatus Magnetobacterium</taxon>
    </lineage>
</organism>
<keyword evidence="1" id="KW-0472">Membrane</keyword>
<proteinExistence type="predicted"/>
<keyword evidence="3" id="KW-1185">Reference proteome</keyword>
<dbReference type="InterPro" id="IPR036322">
    <property type="entry name" value="WD40_repeat_dom_sf"/>
</dbReference>
<dbReference type="InterPro" id="IPR015943">
    <property type="entry name" value="WD40/YVTN_repeat-like_dom_sf"/>
</dbReference>
<keyword evidence="1" id="KW-1133">Transmembrane helix</keyword>
<sequence length="459" mass="49608">MHTKTRLTRRDLVDKTATAVITFGGVAVILSIIAIMFFIVYEVYPLWRAPKAALTRKIDAISPKVLAAGVEEYMEVAYVITSKASVDFLSLKNGNVLKSVALEKSAGKEIASVTSLQGNEQYSIGTADGYVVPVKIVVESSFDTGGQRVLEPTVTEGEPELIAGAPIKQSIAVTSEEDSRAIAAITAKGEVMLNMHKQKRSLLDEGATETFKHDFTADLKGDIPTAIVIDQRIENVYVGTQGGLLYHWDVRDASAPVPMRVASVTDKSAITALGLLVGQRSLIVGRKSGSVSVWFQVNQEQPAAEKNQDGGGQKQLTQIHVFEPHTAAVVMLVPTKRNRSFLSVDTGGNIILRHSPTTKTLLRLNAGNVPLSAITYASRGDGVVAVNGRAAMYAWDIDVSHPEVTINALFGKVWYEGYDHPEYSWQSSGSGDDFEPKLSLVPLIFGTLKGTLYAMLFAV</sequence>
<dbReference type="AlphaFoldDB" id="A0A0F3GQS9"/>
<evidence type="ECO:0000313" key="3">
    <source>
        <dbReference type="Proteomes" id="UP000033423"/>
    </source>
</evidence>